<accession>A0A1I4M931</accession>
<dbReference type="SUPFAM" id="SSF82771">
    <property type="entry name" value="GIY-YIG endonuclease"/>
    <property type="match status" value="1"/>
</dbReference>
<gene>
    <name evidence="2" type="ORF">SAMN02983006_02539</name>
</gene>
<dbReference type="RefSeq" id="WP_076543403.1">
    <property type="nucleotide sequence ID" value="NZ_FOTI01000050.1"/>
</dbReference>
<proteinExistence type="predicted"/>
<evidence type="ECO:0000259" key="1">
    <source>
        <dbReference type="PROSITE" id="PS50164"/>
    </source>
</evidence>
<organism evidence="2 3">
    <name type="scientific">Halanaerobium salsuginis</name>
    <dbReference type="NCBI Taxonomy" id="29563"/>
    <lineage>
        <taxon>Bacteria</taxon>
        <taxon>Bacillati</taxon>
        <taxon>Bacillota</taxon>
        <taxon>Clostridia</taxon>
        <taxon>Halanaerobiales</taxon>
        <taxon>Halanaerobiaceae</taxon>
        <taxon>Halanaerobium</taxon>
    </lineage>
</organism>
<dbReference type="CDD" id="cd10446">
    <property type="entry name" value="GIY-YIG_unchar_1"/>
    <property type="match status" value="1"/>
</dbReference>
<dbReference type="PROSITE" id="PS50164">
    <property type="entry name" value="GIY_YIG"/>
    <property type="match status" value="1"/>
</dbReference>
<evidence type="ECO:0000313" key="2">
    <source>
        <dbReference type="EMBL" id="SFL99656.1"/>
    </source>
</evidence>
<sequence>MKLKEILKIKNLDKYRIKIVRHTTERKYIKDLILQDNFALYQSVQKNDVFSKYDYIITFKAIEGTHSLLHRMYEINGFKKIDSLPENLLSIKEPENWGVGPFYKYDMKRVNKLSDLEERLVIDWGKSALSWHQKKLDKKVVEILPESFVKIFPGYEEVILSFEELSKMINNPVSNRQWKTALSSVYGVYLILNKKNGMQYVGSAYGNEGIWGRWSTYVRNKHGNNKLIKELLNSNPNHYKHFQFSILNIVPNTAMKEEVLRLEAKNKEKLGSRVFGLNDN</sequence>
<dbReference type="InterPro" id="IPR000305">
    <property type="entry name" value="GIY-YIG_endonuc"/>
</dbReference>
<feature type="domain" description="GIY-YIG" evidence="1">
    <location>
        <begin position="184"/>
        <end position="279"/>
    </location>
</feature>
<reference evidence="2 3" key="1">
    <citation type="submission" date="2016-10" db="EMBL/GenBank/DDBJ databases">
        <authorList>
            <person name="de Groot N.N."/>
        </authorList>
    </citation>
    <scope>NUCLEOTIDE SEQUENCE [LARGE SCALE GENOMIC DNA]</scope>
    <source>
        <strain evidence="2 3">ATCC 51327</strain>
    </source>
</reference>
<protein>
    <submittedName>
        <fullName evidence="2">GIY-YIG catalytic domain-containing protein</fullName>
    </submittedName>
</protein>
<evidence type="ECO:0000313" key="3">
    <source>
        <dbReference type="Proteomes" id="UP000199006"/>
    </source>
</evidence>
<dbReference type="STRING" id="29563.SAMN02983006_02539"/>
<dbReference type="Gene3D" id="3.40.1440.10">
    <property type="entry name" value="GIY-YIG endonuclease"/>
    <property type="match status" value="1"/>
</dbReference>
<dbReference type="Pfam" id="PF01541">
    <property type="entry name" value="GIY-YIG"/>
    <property type="match status" value="1"/>
</dbReference>
<dbReference type="Proteomes" id="UP000199006">
    <property type="component" value="Unassembled WGS sequence"/>
</dbReference>
<name>A0A1I4M931_9FIRM</name>
<keyword evidence="3" id="KW-1185">Reference proteome</keyword>
<dbReference type="InterPro" id="IPR035901">
    <property type="entry name" value="GIY-YIG_endonuc_sf"/>
</dbReference>
<dbReference type="OrthoDB" id="89044at2"/>
<dbReference type="EMBL" id="FOTI01000050">
    <property type="protein sequence ID" value="SFL99656.1"/>
    <property type="molecule type" value="Genomic_DNA"/>
</dbReference>
<dbReference type="AlphaFoldDB" id="A0A1I4M931"/>